<reference evidence="2 3" key="1">
    <citation type="submission" date="2017-01" db="EMBL/GenBank/DDBJ databases">
        <authorList>
            <person name="Mah S.A."/>
            <person name="Swanson W.J."/>
            <person name="Moy G.W."/>
            <person name="Vacquier V.D."/>
        </authorList>
    </citation>
    <scope>NUCLEOTIDE SEQUENCE [LARGE SCALE GENOMIC DNA]</scope>
    <source>
        <strain evidence="2 3">GSMNP</strain>
    </source>
</reference>
<accession>A0A1R1Y409</accession>
<feature type="coiled-coil region" evidence="1">
    <location>
        <begin position="26"/>
        <end position="64"/>
    </location>
</feature>
<evidence type="ECO:0000313" key="3">
    <source>
        <dbReference type="Proteomes" id="UP000187283"/>
    </source>
</evidence>
<gene>
    <name evidence="2" type="ORF">AYI70_g3308</name>
</gene>
<sequence length="160" mass="18096">MSDASIQVTTEQHNAEALLISKEIEITELRNQLIQGESQFQSAAEEHQEVLAKLEAESKKNNELILQMTVMENTMLKRDMELVKLKAELYERISVLQSGTATHELTAGASGNAIKQISRLPVFEGKIISYNRWINGVTEIFENYMALKNFQKRAIVVESV</sequence>
<protein>
    <submittedName>
        <fullName evidence="2">Uncharacterized protein</fullName>
    </submittedName>
</protein>
<proteinExistence type="predicted"/>
<name>A0A1R1Y409_9FUNG</name>
<evidence type="ECO:0000256" key="1">
    <source>
        <dbReference type="SAM" id="Coils"/>
    </source>
</evidence>
<dbReference type="STRING" id="133412.A0A1R1Y409"/>
<dbReference type="EMBL" id="LSSN01000933">
    <property type="protein sequence ID" value="OMJ21711.1"/>
    <property type="molecule type" value="Genomic_DNA"/>
</dbReference>
<dbReference type="AlphaFoldDB" id="A0A1R1Y409"/>
<dbReference type="Proteomes" id="UP000187283">
    <property type="component" value="Unassembled WGS sequence"/>
</dbReference>
<organism evidence="2 3">
    <name type="scientific">Smittium culicis</name>
    <dbReference type="NCBI Taxonomy" id="133412"/>
    <lineage>
        <taxon>Eukaryota</taxon>
        <taxon>Fungi</taxon>
        <taxon>Fungi incertae sedis</taxon>
        <taxon>Zoopagomycota</taxon>
        <taxon>Kickxellomycotina</taxon>
        <taxon>Harpellomycetes</taxon>
        <taxon>Harpellales</taxon>
        <taxon>Legeriomycetaceae</taxon>
        <taxon>Smittium</taxon>
    </lineage>
</organism>
<dbReference type="OrthoDB" id="5580356at2759"/>
<keyword evidence="3" id="KW-1185">Reference proteome</keyword>
<keyword evidence="1" id="KW-0175">Coiled coil</keyword>
<comment type="caution">
    <text evidence="2">The sequence shown here is derived from an EMBL/GenBank/DDBJ whole genome shotgun (WGS) entry which is preliminary data.</text>
</comment>
<evidence type="ECO:0000313" key="2">
    <source>
        <dbReference type="EMBL" id="OMJ21711.1"/>
    </source>
</evidence>